<name>A0A8X8WA81_SALSN</name>
<protein>
    <recommendedName>
        <fullName evidence="5">Transcription factor IIIB 90 kDa subunit</fullName>
    </recommendedName>
</protein>
<reference evidence="3" key="1">
    <citation type="submission" date="2018-01" db="EMBL/GenBank/DDBJ databases">
        <authorList>
            <person name="Mao J.F."/>
        </authorList>
    </citation>
    <scope>NUCLEOTIDE SEQUENCE</scope>
    <source>
        <strain evidence="3">Huo1</strain>
        <tissue evidence="3">Leaf</tissue>
    </source>
</reference>
<keyword evidence="1" id="KW-0805">Transcription regulation</keyword>
<dbReference type="Proteomes" id="UP000298416">
    <property type="component" value="Unassembled WGS sequence"/>
</dbReference>
<dbReference type="PANTHER" id="PTHR48428">
    <property type="entry name" value="PLANT-SPECIFIC TFIIB-RELATED PROTEIN PTF2"/>
    <property type="match status" value="1"/>
</dbReference>
<dbReference type="EMBL" id="PNBA02000019">
    <property type="protein sequence ID" value="KAG6391320.1"/>
    <property type="molecule type" value="Genomic_DNA"/>
</dbReference>
<dbReference type="SUPFAM" id="SSF47954">
    <property type="entry name" value="Cyclin-like"/>
    <property type="match status" value="2"/>
</dbReference>
<evidence type="ECO:0000256" key="1">
    <source>
        <dbReference type="ARBA" id="ARBA00023015"/>
    </source>
</evidence>
<dbReference type="PANTHER" id="PTHR48428:SF1">
    <property type="entry name" value="PLANT-SPECIFIC TFIIB-RELATED PROTEIN PTF2"/>
    <property type="match status" value="1"/>
</dbReference>
<dbReference type="Gene3D" id="2.20.25.10">
    <property type="match status" value="1"/>
</dbReference>
<evidence type="ECO:0008006" key="5">
    <source>
        <dbReference type="Google" id="ProtNLM"/>
    </source>
</evidence>
<dbReference type="InterPro" id="IPR000812">
    <property type="entry name" value="TFIIB"/>
</dbReference>
<dbReference type="InterPro" id="IPR053340">
    <property type="entry name" value="PTF2"/>
</dbReference>
<dbReference type="SUPFAM" id="SSF57783">
    <property type="entry name" value="Zinc beta-ribbon"/>
    <property type="match status" value="1"/>
</dbReference>
<dbReference type="AlphaFoldDB" id="A0A8X8WA81"/>
<organism evidence="3">
    <name type="scientific">Salvia splendens</name>
    <name type="common">Scarlet sage</name>
    <dbReference type="NCBI Taxonomy" id="180675"/>
    <lineage>
        <taxon>Eukaryota</taxon>
        <taxon>Viridiplantae</taxon>
        <taxon>Streptophyta</taxon>
        <taxon>Embryophyta</taxon>
        <taxon>Tracheophyta</taxon>
        <taxon>Spermatophyta</taxon>
        <taxon>Magnoliopsida</taxon>
        <taxon>eudicotyledons</taxon>
        <taxon>Gunneridae</taxon>
        <taxon>Pentapetalae</taxon>
        <taxon>asterids</taxon>
        <taxon>lamiids</taxon>
        <taxon>Lamiales</taxon>
        <taxon>Lamiaceae</taxon>
        <taxon>Nepetoideae</taxon>
        <taxon>Mentheae</taxon>
        <taxon>Salviinae</taxon>
        <taxon>Salvia</taxon>
        <taxon>Salvia subgen. Calosphace</taxon>
        <taxon>core Calosphace</taxon>
    </lineage>
</organism>
<evidence type="ECO:0000256" key="2">
    <source>
        <dbReference type="ARBA" id="ARBA00023163"/>
    </source>
</evidence>
<dbReference type="Gene3D" id="1.10.472.10">
    <property type="entry name" value="Cyclin-like"/>
    <property type="match status" value="2"/>
</dbReference>
<dbReference type="CDD" id="cd00043">
    <property type="entry name" value="CYCLIN_SF"/>
    <property type="match status" value="1"/>
</dbReference>
<proteinExistence type="predicted"/>
<dbReference type="OrthoDB" id="511529at2759"/>
<gene>
    <name evidence="3" type="ORF">SASPL_149074</name>
</gene>
<evidence type="ECO:0000313" key="4">
    <source>
        <dbReference type="Proteomes" id="UP000298416"/>
    </source>
</evidence>
<dbReference type="InterPro" id="IPR036915">
    <property type="entry name" value="Cyclin-like_sf"/>
</dbReference>
<sequence>MESSRACERCRKRTLVPDVETGNMVCTSCGIIQQFDNFQEPTGGITGITGTYIRLGTSGTGTVHDYKETKIYHAQNLIDDFMFKLDFSAQKSQEVRLLIEKVTDGEYGQGDWFSVLIGACSYIVMRKDQKMMPIVEVADTVGCDVYELGRMIGRVVEFVDLKLPEFDIVNAFERAMTSIPSFTHVAADLVKRMLQQGVFLVQCLIKWFVTTGRRPMPVVAAVLVFVAQLNQVDSVKIEDVAMELHVTISTCRLRYKELLERLVEVAQVLPWGKDVTVKNILRNAPSVMQYMEMKSFSRGGKQRFSCDVEEIVGDCLSKDIGYGYDTFNMEEDCSSSSKYFEPNCLPSDCPDKFQISHECLTLIYSNYLEGISGIDVVNPRKRQKGTFDLHGYSEWWSGKSEMSKKMILKDILEKDVGLDVRPPSFNRACLALAERQEKIKAAKLRIWRIMRPKSGGGNDLITVFEPEKARKKTRKRKCGVEIEWEDLIIETLLLHNVKEEEIEKGHYNALLDLHVFAHVNE</sequence>
<dbReference type="GO" id="GO:0070897">
    <property type="term" value="P:transcription preinitiation complex assembly"/>
    <property type="evidence" value="ECO:0007669"/>
    <property type="project" value="InterPro"/>
</dbReference>
<accession>A0A8X8WA81</accession>
<dbReference type="PRINTS" id="PR00685">
    <property type="entry name" value="TIFACTORIIB"/>
</dbReference>
<keyword evidence="4" id="KW-1185">Reference proteome</keyword>
<comment type="caution">
    <text evidence="3">The sequence shown here is derived from an EMBL/GenBank/DDBJ whole genome shotgun (WGS) entry which is preliminary data.</text>
</comment>
<keyword evidence="2" id="KW-0804">Transcription</keyword>
<reference evidence="3" key="2">
    <citation type="submission" date="2020-08" db="EMBL/GenBank/DDBJ databases">
        <title>Plant Genome Project.</title>
        <authorList>
            <person name="Zhang R.-G."/>
        </authorList>
    </citation>
    <scope>NUCLEOTIDE SEQUENCE</scope>
    <source>
        <strain evidence="3">Huo1</strain>
        <tissue evidence="3">Leaf</tissue>
    </source>
</reference>
<evidence type="ECO:0000313" key="3">
    <source>
        <dbReference type="EMBL" id="KAG6391320.1"/>
    </source>
</evidence>